<name>A0AAW1NVR1_9CHLO</name>
<reference evidence="1 2" key="1">
    <citation type="journal article" date="2024" name="Nat. Commun.">
        <title>Phylogenomics reveals the evolutionary origins of lichenization in chlorophyte algae.</title>
        <authorList>
            <person name="Puginier C."/>
            <person name="Libourel C."/>
            <person name="Otte J."/>
            <person name="Skaloud P."/>
            <person name="Haon M."/>
            <person name="Grisel S."/>
            <person name="Petersen M."/>
            <person name="Berrin J.G."/>
            <person name="Delaux P.M."/>
            <person name="Dal Grande F."/>
            <person name="Keller J."/>
        </authorList>
    </citation>
    <scope>NUCLEOTIDE SEQUENCE [LARGE SCALE GENOMIC DNA]</scope>
    <source>
        <strain evidence="1 2">SAG 2036</strain>
    </source>
</reference>
<gene>
    <name evidence="1" type="ORF">WJX73_004111</name>
</gene>
<evidence type="ECO:0000313" key="2">
    <source>
        <dbReference type="Proteomes" id="UP001465755"/>
    </source>
</evidence>
<keyword evidence="2" id="KW-1185">Reference proteome</keyword>
<evidence type="ECO:0000313" key="1">
    <source>
        <dbReference type="EMBL" id="KAK9793999.1"/>
    </source>
</evidence>
<dbReference type="Proteomes" id="UP001465755">
    <property type="component" value="Unassembled WGS sequence"/>
</dbReference>
<dbReference type="AlphaFoldDB" id="A0AAW1NVR1"/>
<protein>
    <submittedName>
        <fullName evidence="1">Uncharacterized protein</fullName>
    </submittedName>
</protein>
<dbReference type="EMBL" id="JALJOQ010000145">
    <property type="protein sequence ID" value="KAK9793999.1"/>
    <property type="molecule type" value="Genomic_DNA"/>
</dbReference>
<organism evidence="1 2">
    <name type="scientific">Symbiochloris irregularis</name>
    <dbReference type="NCBI Taxonomy" id="706552"/>
    <lineage>
        <taxon>Eukaryota</taxon>
        <taxon>Viridiplantae</taxon>
        <taxon>Chlorophyta</taxon>
        <taxon>core chlorophytes</taxon>
        <taxon>Trebouxiophyceae</taxon>
        <taxon>Trebouxiales</taxon>
        <taxon>Trebouxiaceae</taxon>
        <taxon>Symbiochloris</taxon>
    </lineage>
</organism>
<proteinExistence type="predicted"/>
<comment type="caution">
    <text evidence="1">The sequence shown here is derived from an EMBL/GenBank/DDBJ whole genome shotgun (WGS) entry which is preliminary data.</text>
</comment>
<sequence length="405" mass="46122">MPSQFLLDPPSAEDWWPSPSCTLPPTGAFAFTLGWGTQRCRRTCALCAASWSVVALDFRKVQVPWVACEEEEKQHQYRQPCHLHQPGAALVKPCPSEIIVILIVIGKVTFHITRLYLQLESRTVLALMIGGGAFSTAMPMIWKLAPGDQSSSLHWRWIRSRDNLPACKRSLERIHLQSKEEDWSPGANFQIMQPREAAGTVLSHYFSSLSNEKAEQMVQTYRNQASNRTKLTEEARRKCRRVASRIYRDKLRAEAAAGDKRATQLIKRRNAANRERYQKLILEDRNAASRERYQKLVAAAAEGDEQAIQMIEDRNAGHREATIAAQVDMIVRPWLESMDLLGLVGRLTELNAQARQCTREFENARNRFEQVDAARGLAWLAHTEYNRSAAKRTAWKEQVALVKQT</sequence>
<accession>A0AAW1NVR1</accession>